<dbReference type="InterPro" id="IPR008905">
    <property type="entry name" value="EIF3C_N_dom"/>
</dbReference>
<dbReference type="Pfam" id="PF01399">
    <property type="entry name" value="PCI"/>
    <property type="match status" value="1"/>
</dbReference>
<dbReference type="GO" id="GO:0005852">
    <property type="term" value="C:eukaryotic translation initiation factor 3 complex"/>
    <property type="evidence" value="ECO:0007669"/>
    <property type="project" value="InterPro"/>
</dbReference>
<evidence type="ECO:0000256" key="3">
    <source>
        <dbReference type="ARBA" id="ARBA00022917"/>
    </source>
</evidence>
<evidence type="ECO:0000256" key="4">
    <source>
        <dbReference type="SAM" id="MobiDB-lite"/>
    </source>
</evidence>
<dbReference type="InterPro" id="IPR000717">
    <property type="entry name" value="PCI_dom"/>
</dbReference>
<feature type="region of interest" description="Disordered" evidence="4">
    <location>
        <begin position="1"/>
        <end position="32"/>
    </location>
</feature>
<dbReference type="SUPFAM" id="SSF46785">
    <property type="entry name" value="Winged helix' DNA-binding domain"/>
    <property type="match status" value="1"/>
</dbReference>
<dbReference type="InterPro" id="IPR027516">
    <property type="entry name" value="EIF3C"/>
</dbReference>
<keyword evidence="7" id="KW-1185">Reference proteome</keyword>
<feature type="region of interest" description="Disordered" evidence="4">
    <location>
        <begin position="147"/>
        <end position="176"/>
    </location>
</feature>
<dbReference type="GO" id="GO:0003743">
    <property type="term" value="F:translation initiation factor activity"/>
    <property type="evidence" value="ECO:0007669"/>
    <property type="project" value="UniProtKB-KW"/>
</dbReference>
<dbReference type="AlphaFoldDB" id="A0A9P3HJH4"/>
<feature type="compositionally biased region" description="Basic and acidic residues" evidence="4">
    <location>
        <begin position="149"/>
        <end position="166"/>
    </location>
</feature>
<gene>
    <name evidence="6" type="ORF">EMPS_10027</name>
</gene>
<comment type="caution">
    <text evidence="6">The sequence shown here is derived from an EMBL/GenBank/DDBJ whole genome shotgun (WGS) entry which is preliminary data.</text>
</comment>
<accession>A0A9P3HJH4</accession>
<dbReference type="PANTHER" id="PTHR13937">
    <property type="entry name" value="EUKARYOTIC TRANSLATION INITATION FACTOR 3, SUBUNIT 8 EIF3S8 -RELATED"/>
    <property type="match status" value="1"/>
</dbReference>
<keyword evidence="1" id="KW-0963">Cytoplasm</keyword>
<keyword evidence="3" id="KW-0648">Protein biosynthesis</keyword>
<evidence type="ECO:0000256" key="1">
    <source>
        <dbReference type="ARBA" id="ARBA00022490"/>
    </source>
</evidence>
<dbReference type="PROSITE" id="PS50250">
    <property type="entry name" value="PCI"/>
    <property type="match status" value="1"/>
</dbReference>
<evidence type="ECO:0000259" key="5">
    <source>
        <dbReference type="PROSITE" id="PS50250"/>
    </source>
</evidence>
<evidence type="ECO:0000256" key="2">
    <source>
        <dbReference type="ARBA" id="ARBA00022540"/>
    </source>
</evidence>
<dbReference type="GO" id="GO:0003723">
    <property type="term" value="F:RNA binding"/>
    <property type="evidence" value="ECO:0007669"/>
    <property type="project" value="InterPro"/>
</dbReference>
<protein>
    <submittedName>
        <fullName evidence="6">Translation initiation factor 3 subunit C</fullName>
    </submittedName>
</protein>
<reference evidence="6" key="1">
    <citation type="submission" date="2021-11" db="EMBL/GenBank/DDBJ databases">
        <authorList>
            <person name="Herlambang A."/>
            <person name="Guo Y."/>
            <person name="Takashima Y."/>
            <person name="Nishizawa T."/>
        </authorList>
    </citation>
    <scope>NUCLEOTIDE SEQUENCE</scope>
    <source>
        <strain evidence="6">E1425</strain>
    </source>
</reference>
<proteinExistence type="predicted"/>
<reference evidence="6" key="2">
    <citation type="journal article" date="2022" name="Microbiol. Resour. Announc.">
        <title>Whole-Genome Sequence of Entomortierella parvispora E1425, a Mucoromycotan Fungus Associated with Burkholderiaceae-Related Endosymbiotic Bacteria.</title>
        <authorList>
            <person name="Herlambang A."/>
            <person name="Guo Y."/>
            <person name="Takashima Y."/>
            <person name="Narisawa K."/>
            <person name="Ohta H."/>
            <person name="Nishizawa T."/>
        </authorList>
    </citation>
    <scope>NUCLEOTIDE SEQUENCE</scope>
    <source>
        <strain evidence="6">E1425</strain>
    </source>
</reference>
<name>A0A9P3HJH4_9FUNG</name>
<dbReference type="GO" id="GO:0031369">
    <property type="term" value="F:translation initiation factor binding"/>
    <property type="evidence" value="ECO:0007669"/>
    <property type="project" value="InterPro"/>
</dbReference>
<evidence type="ECO:0000313" key="7">
    <source>
        <dbReference type="Proteomes" id="UP000827284"/>
    </source>
</evidence>
<dbReference type="Pfam" id="PF05470">
    <property type="entry name" value="eIF-3c_N"/>
    <property type="match status" value="2"/>
</dbReference>
<dbReference type="InterPro" id="IPR036390">
    <property type="entry name" value="WH_DNA-bd_sf"/>
</dbReference>
<dbReference type="SMART" id="SM00088">
    <property type="entry name" value="PINT"/>
    <property type="match status" value="1"/>
</dbReference>
<evidence type="ECO:0000313" key="6">
    <source>
        <dbReference type="EMBL" id="GJJ77668.1"/>
    </source>
</evidence>
<dbReference type="Proteomes" id="UP000827284">
    <property type="component" value="Unassembled WGS sequence"/>
</dbReference>
<dbReference type="OrthoDB" id="29647at2759"/>
<keyword evidence="2 6" id="KW-0396">Initiation factor</keyword>
<sequence length="702" mass="79171">MSRFFIGDTDSSSSDSSDESIGHEYEHESPEARRPFDRFSAINVPAQAIRVVQSSATRRQNELKEALELMCSSGSWLCVQKAFARMNKVLRKMGPTSVPSFYFEAIAGLETRIQAAVETEREGSKKMSASEAKALNWVRHNVKKNALQHTKETEDHSQGCEEDKSRTPQPPASSRAVTETIANLQENDLFATLQQVVSARGKKNTNPEEQVRKLETLLLRASSPYKRLRVLLSLLQALFDTAGGSSSHMSIPLWKRTEQHLNALFAILESHSRFVVIESFVEDNDEATTVLDGRSAVYIQGSLLDLMDRLDNEFTKSLQSIDPNSSEYLDRLETSLFSLIVRSSRYFETLDMTDAICHMSMKRLQHIYFRSDAAILRLESNMDQGQDTSDLINRVCAFLYRNGSALVRAQAILCQAYHHALHDRFAVAKDLLLLSPIQEAIHHADVHIKVLYHRTMAQLGLCAFRQGKFADAQTCLKDISGTGGARELLGHESHIPPHMHLNLELLECTYLTCSMLLEISSSMVSTGQTEARVLKRSAMTPFQRALQYYNRRVFSGPPETTRDHILSAWNALAAWDWQQCSDLIMKAWDRLSDGPEGARSMLHSKIQEEGLRMFLFSNKTHYTSIGLDQLAGMFDLERSAVISIVSKMVWHNEIQARIDLVDGLLTLDHVQPNQVHTLTLALAEHATLLVERNERPRAVRGI</sequence>
<organism evidence="6 7">
    <name type="scientific">Entomortierella parvispora</name>
    <dbReference type="NCBI Taxonomy" id="205924"/>
    <lineage>
        <taxon>Eukaryota</taxon>
        <taxon>Fungi</taxon>
        <taxon>Fungi incertae sedis</taxon>
        <taxon>Mucoromycota</taxon>
        <taxon>Mortierellomycotina</taxon>
        <taxon>Mortierellomycetes</taxon>
        <taxon>Mortierellales</taxon>
        <taxon>Mortierellaceae</taxon>
        <taxon>Entomortierella</taxon>
    </lineage>
</organism>
<dbReference type="PANTHER" id="PTHR13937:SF0">
    <property type="entry name" value="EUKARYOTIC TRANSLATION INITIATION FACTOR 3 SUBUNIT C-RELATED"/>
    <property type="match status" value="1"/>
</dbReference>
<feature type="domain" description="PCI" evidence="5">
    <location>
        <begin position="497"/>
        <end position="672"/>
    </location>
</feature>
<dbReference type="EMBL" id="BQFW01000014">
    <property type="protein sequence ID" value="GJJ77668.1"/>
    <property type="molecule type" value="Genomic_DNA"/>
</dbReference>
<feature type="compositionally biased region" description="Basic and acidic residues" evidence="4">
    <location>
        <begin position="20"/>
        <end position="32"/>
    </location>
</feature>